<evidence type="ECO:0000313" key="3">
    <source>
        <dbReference type="Proteomes" id="UP001054945"/>
    </source>
</evidence>
<evidence type="ECO:0000313" key="2">
    <source>
        <dbReference type="EMBL" id="GIY74285.1"/>
    </source>
</evidence>
<feature type="compositionally biased region" description="Basic and acidic residues" evidence="1">
    <location>
        <begin position="31"/>
        <end position="41"/>
    </location>
</feature>
<evidence type="ECO:0000256" key="1">
    <source>
        <dbReference type="SAM" id="MobiDB-lite"/>
    </source>
</evidence>
<protein>
    <submittedName>
        <fullName evidence="2">Uncharacterized protein</fullName>
    </submittedName>
</protein>
<feature type="compositionally biased region" description="Basic residues" evidence="1">
    <location>
        <begin position="63"/>
        <end position="84"/>
    </location>
</feature>
<accession>A0AAV4VWP3</accession>
<feature type="compositionally biased region" description="Polar residues" evidence="1">
    <location>
        <begin position="1"/>
        <end position="17"/>
    </location>
</feature>
<comment type="caution">
    <text evidence="2">The sequence shown here is derived from an EMBL/GenBank/DDBJ whole genome shotgun (WGS) entry which is preliminary data.</text>
</comment>
<keyword evidence="3" id="KW-1185">Reference proteome</keyword>
<organism evidence="2 3">
    <name type="scientific">Caerostris extrusa</name>
    <name type="common">Bark spider</name>
    <name type="synonym">Caerostris bankana</name>
    <dbReference type="NCBI Taxonomy" id="172846"/>
    <lineage>
        <taxon>Eukaryota</taxon>
        <taxon>Metazoa</taxon>
        <taxon>Ecdysozoa</taxon>
        <taxon>Arthropoda</taxon>
        <taxon>Chelicerata</taxon>
        <taxon>Arachnida</taxon>
        <taxon>Araneae</taxon>
        <taxon>Araneomorphae</taxon>
        <taxon>Entelegynae</taxon>
        <taxon>Araneoidea</taxon>
        <taxon>Araneidae</taxon>
        <taxon>Caerostris</taxon>
    </lineage>
</organism>
<feature type="region of interest" description="Disordered" evidence="1">
    <location>
        <begin position="31"/>
        <end position="93"/>
    </location>
</feature>
<dbReference type="AlphaFoldDB" id="A0AAV4VWP3"/>
<reference evidence="2 3" key="1">
    <citation type="submission" date="2021-06" db="EMBL/GenBank/DDBJ databases">
        <title>Caerostris extrusa draft genome.</title>
        <authorList>
            <person name="Kono N."/>
            <person name="Arakawa K."/>
        </authorList>
    </citation>
    <scope>NUCLEOTIDE SEQUENCE [LARGE SCALE GENOMIC DNA]</scope>
</reference>
<feature type="region of interest" description="Disordered" evidence="1">
    <location>
        <begin position="1"/>
        <end position="20"/>
    </location>
</feature>
<sequence length="93" mass="10678">MSTSSAPVVNAVATSADQPDLRTILREITSRLEARTRDQSRGRNQRRSASQSRQTENPEHCFYYRKFKQQATKCRPHVLTRRKTSSSVIQKKG</sequence>
<name>A0AAV4VWP3_CAEEX</name>
<dbReference type="EMBL" id="BPLR01015196">
    <property type="protein sequence ID" value="GIY74285.1"/>
    <property type="molecule type" value="Genomic_DNA"/>
</dbReference>
<gene>
    <name evidence="2" type="ORF">CEXT_131821</name>
</gene>
<proteinExistence type="predicted"/>
<dbReference type="Proteomes" id="UP001054945">
    <property type="component" value="Unassembled WGS sequence"/>
</dbReference>